<dbReference type="GO" id="GO:0003677">
    <property type="term" value="F:DNA binding"/>
    <property type="evidence" value="ECO:0007669"/>
    <property type="project" value="UniProtKB-KW"/>
</dbReference>
<evidence type="ECO:0000313" key="12">
    <source>
        <dbReference type="Proteomes" id="UP001295684"/>
    </source>
</evidence>
<evidence type="ECO:0000313" key="11">
    <source>
        <dbReference type="EMBL" id="CAI2366697.1"/>
    </source>
</evidence>
<evidence type="ECO:0000256" key="5">
    <source>
        <dbReference type="ARBA" id="ARBA00022705"/>
    </source>
</evidence>
<keyword evidence="4" id="KW-0639">Primosome</keyword>
<dbReference type="GO" id="GO:0046872">
    <property type="term" value="F:metal ion binding"/>
    <property type="evidence" value="ECO:0007669"/>
    <property type="project" value="UniProtKB-KW"/>
</dbReference>
<protein>
    <recommendedName>
        <fullName evidence="10">DNA primase large subunit C-terminal domain-containing protein</fullName>
    </recommendedName>
</protein>
<dbReference type="PANTHER" id="PTHR10537:SF3">
    <property type="entry name" value="DNA PRIMASE LARGE SUBUNIT"/>
    <property type="match status" value="1"/>
</dbReference>
<name>A0AAD1UHD3_EUPCR</name>
<dbReference type="EMBL" id="CAMPGE010007781">
    <property type="protein sequence ID" value="CAI2366697.1"/>
    <property type="molecule type" value="Genomic_DNA"/>
</dbReference>
<keyword evidence="3" id="KW-0004">4Fe-4S</keyword>
<evidence type="ECO:0000256" key="8">
    <source>
        <dbReference type="ARBA" id="ARBA00023014"/>
    </source>
</evidence>
<evidence type="ECO:0000256" key="1">
    <source>
        <dbReference type="ARBA" id="ARBA00001966"/>
    </source>
</evidence>
<accession>A0AAD1UHD3</accession>
<dbReference type="Pfam" id="PF04104">
    <property type="entry name" value="DNA_primase_lrg"/>
    <property type="match status" value="1"/>
</dbReference>
<keyword evidence="7" id="KW-0408">Iron</keyword>
<dbReference type="GO" id="GO:0005658">
    <property type="term" value="C:alpha DNA polymerase:primase complex"/>
    <property type="evidence" value="ECO:0007669"/>
    <property type="project" value="TreeGrafter"/>
</dbReference>
<evidence type="ECO:0000256" key="2">
    <source>
        <dbReference type="ARBA" id="ARBA00010564"/>
    </source>
</evidence>
<dbReference type="GO" id="GO:0051539">
    <property type="term" value="F:4 iron, 4 sulfur cluster binding"/>
    <property type="evidence" value="ECO:0007669"/>
    <property type="project" value="UniProtKB-KW"/>
</dbReference>
<dbReference type="AlphaFoldDB" id="A0AAD1UHD3"/>
<dbReference type="GO" id="GO:0006270">
    <property type="term" value="P:DNA replication initiation"/>
    <property type="evidence" value="ECO:0007669"/>
    <property type="project" value="TreeGrafter"/>
</dbReference>
<comment type="caution">
    <text evidence="11">The sequence shown here is derived from an EMBL/GenBank/DDBJ whole genome shotgun (WGS) entry which is preliminary data.</text>
</comment>
<comment type="cofactor">
    <cofactor evidence="1">
        <name>[4Fe-4S] cluster</name>
        <dbReference type="ChEBI" id="CHEBI:49883"/>
    </cofactor>
</comment>
<dbReference type="PANTHER" id="PTHR10537">
    <property type="entry name" value="DNA PRIMASE LARGE SUBUNIT"/>
    <property type="match status" value="1"/>
</dbReference>
<dbReference type="CDD" id="cd07322">
    <property type="entry name" value="PriL_PriS_Eukaryotic"/>
    <property type="match status" value="1"/>
</dbReference>
<evidence type="ECO:0000256" key="6">
    <source>
        <dbReference type="ARBA" id="ARBA00022723"/>
    </source>
</evidence>
<evidence type="ECO:0000256" key="4">
    <source>
        <dbReference type="ARBA" id="ARBA00022515"/>
    </source>
</evidence>
<dbReference type="Pfam" id="PF26466">
    <property type="entry name" value="DNA_primase_lrg_N"/>
    <property type="match status" value="1"/>
</dbReference>
<dbReference type="Gene3D" id="1.20.930.80">
    <property type="match status" value="1"/>
</dbReference>
<keyword evidence="8" id="KW-0411">Iron-sulfur</keyword>
<keyword evidence="9" id="KW-0238">DNA-binding</keyword>
<keyword evidence="12" id="KW-1185">Reference proteome</keyword>
<dbReference type="GO" id="GO:0006269">
    <property type="term" value="P:DNA replication, synthesis of primer"/>
    <property type="evidence" value="ECO:0007669"/>
    <property type="project" value="UniProtKB-KW"/>
</dbReference>
<evidence type="ECO:0000256" key="9">
    <source>
        <dbReference type="ARBA" id="ARBA00023125"/>
    </source>
</evidence>
<gene>
    <name evidence="11" type="ORF">ECRASSUSDP1_LOCUS7970</name>
</gene>
<dbReference type="InterPro" id="IPR058560">
    <property type="entry name" value="DNA_primase_C"/>
</dbReference>
<feature type="domain" description="DNA primase large subunit C-terminal" evidence="10">
    <location>
        <begin position="320"/>
        <end position="486"/>
    </location>
</feature>
<dbReference type="InterPro" id="IPR007238">
    <property type="entry name" value="DNA_primase_lsu_euk/arc"/>
</dbReference>
<comment type="similarity">
    <text evidence="2">Belongs to the eukaryotic-type primase large subunit family.</text>
</comment>
<reference evidence="11" key="1">
    <citation type="submission" date="2023-07" db="EMBL/GenBank/DDBJ databases">
        <authorList>
            <consortium name="AG Swart"/>
            <person name="Singh M."/>
            <person name="Singh A."/>
            <person name="Seah K."/>
            <person name="Emmerich C."/>
        </authorList>
    </citation>
    <scope>NUCLEOTIDE SEQUENCE</scope>
    <source>
        <strain evidence="11">DP1</strain>
    </source>
</reference>
<dbReference type="InterPro" id="IPR016558">
    <property type="entry name" value="DNA_primase_lsu_euk"/>
</dbReference>
<evidence type="ECO:0000259" key="10">
    <source>
        <dbReference type="Pfam" id="PF04104"/>
    </source>
</evidence>
<dbReference type="SUPFAM" id="SSF140914">
    <property type="entry name" value="PriB N-terminal domain-like"/>
    <property type="match status" value="1"/>
</dbReference>
<organism evidence="11 12">
    <name type="scientific">Euplotes crassus</name>
    <dbReference type="NCBI Taxonomy" id="5936"/>
    <lineage>
        <taxon>Eukaryota</taxon>
        <taxon>Sar</taxon>
        <taxon>Alveolata</taxon>
        <taxon>Ciliophora</taxon>
        <taxon>Intramacronucleata</taxon>
        <taxon>Spirotrichea</taxon>
        <taxon>Hypotrichia</taxon>
        <taxon>Euplotida</taxon>
        <taxon>Euplotidae</taxon>
        <taxon>Moneuplotes</taxon>
    </lineage>
</organism>
<sequence>MEEESKLQIPYIPFYEELTFLKKFCGFDKSTPSKIINLDELETLCFKRVACLKLVEMESEVGDEFEKIHQKLLSKLAKQDIDLKLYDGNPEHKKSIDNDIIAHFMLRLAYCRNDDFRRWLSVQETRLFKHVLFAHTSKNELLLKNLLEEKNIKYDQVPVDEWEALKYKIAWDKISYSDKETLERKSAELKATVNETEKEQLLLDIKNIRSKQNSLRTQYCRFSFTSALALVGTRRCFVHQGNIYLHISQLFTIISEEFRNELKEALIYSNRHLPLIAKDQRLAELLKYVSRKELLDFEYDEKSNVRGSVNLANIDTFARSAHYPPCMKVLHSKLTDNHHLRHFGRLQYGLFIKGIGLNLEESMSFWKRKFAGKINGEKFDKEYAYNVRHSFGKEGKRTDYTPWSCSKIISQIPGSGEYHGCPFKYFKDETLSDFLTKKYDIQSRNLLEIMEKKREGAAQVACIKLWDATHKIDTKDNVGNHPNAYFSCSLQSAEEAKSKGLTK</sequence>
<evidence type="ECO:0000256" key="3">
    <source>
        <dbReference type="ARBA" id="ARBA00022485"/>
    </source>
</evidence>
<keyword evidence="5" id="KW-0235">DNA replication</keyword>
<evidence type="ECO:0000256" key="7">
    <source>
        <dbReference type="ARBA" id="ARBA00023004"/>
    </source>
</evidence>
<keyword evidence="6" id="KW-0479">Metal-binding</keyword>
<proteinExistence type="inferred from homology"/>
<dbReference type="Proteomes" id="UP001295684">
    <property type="component" value="Unassembled WGS sequence"/>
</dbReference>